<dbReference type="EMBL" id="FWZT01000042">
    <property type="protein sequence ID" value="SMF82521.1"/>
    <property type="molecule type" value="Genomic_DNA"/>
</dbReference>
<dbReference type="Proteomes" id="UP000192907">
    <property type="component" value="Unassembled WGS sequence"/>
</dbReference>
<name>A0A1Y6CVS3_9BACT</name>
<proteinExistence type="predicted"/>
<accession>A0A1Y6CVS3</accession>
<sequence length="189" mass="21496">MNATYSGEVKDGALMSLEDLDIQMGTGQTLDQNTMDIIAENGMEIDQTCQWAQLPFRYQFEEGVVYINSAKTLYNFFSYDVVKSRRCSVKNAKLSNGTMLFDRESASAYILNSKAQVARDFAVTIEIEEKLARYGTQVTQDCQFASRPFIYRFDDGYVYLPQNRSVARIYPTSSVPAECRSSDNIRMQP</sequence>
<evidence type="ECO:0000313" key="1">
    <source>
        <dbReference type="EMBL" id="SMF82521.1"/>
    </source>
</evidence>
<keyword evidence="2" id="KW-1185">Reference proteome</keyword>
<protein>
    <submittedName>
        <fullName evidence="1">Uncharacterized protein</fullName>
    </submittedName>
</protein>
<organism evidence="1 2">
    <name type="scientific">Pseudobacteriovorax antillogorgiicola</name>
    <dbReference type="NCBI Taxonomy" id="1513793"/>
    <lineage>
        <taxon>Bacteria</taxon>
        <taxon>Pseudomonadati</taxon>
        <taxon>Bdellovibrionota</taxon>
        <taxon>Oligoflexia</taxon>
        <taxon>Oligoflexales</taxon>
        <taxon>Pseudobacteriovoracaceae</taxon>
        <taxon>Pseudobacteriovorax</taxon>
    </lineage>
</organism>
<gene>
    <name evidence="1" type="ORF">SAMN06296036_1422</name>
</gene>
<evidence type="ECO:0000313" key="2">
    <source>
        <dbReference type="Proteomes" id="UP000192907"/>
    </source>
</evidence>
<dbReference type="AlphaFoldDB" id="A0A1Y6CVS3"/>
<reference evidence="2" key="1">
    <citation type="submission" date="2017-04" db="EMBL/GenBank/DDBJ databases">
        <authorList>
            <person name="Varghese N."/>
            <person name="Submissions S."/>
        </authorList>
    </citation>
    <scope>NUCLEOTIDE SEQUENCE [LARGE SCALE GENOMIC DNA]</scope>
    <source>
        <strain evidence="2">RKEM611</strain>
    </source>
</reference>